<reference evidence="5 6" key="1">
    <citation type="submission" date="2014-01" db="EMBL/GenBank/DDBJ databases">
        <title>Genome sequencing of Thermotog hypogea.</title>
        <authorList>
            <person name="Zhang X."/>
            <person name="Alvare G."/>
            <person name="Fristensky B."/>
            <person name="Chen L."/>
            <person name="Suen T."/>
            <person name="Chen Q."/>
            <person name="Ma K."/>
        </authorList>
    </citation>
    <scope>NUCLEOTIDE SEQUENCE [LARGE SCALE GENOMIC DNA]</scope>
    <source>
        <strain evidence="5 6">DSM 11164</strain>
    </source>
</reference>
<keyword evidence="1" id="KW-0805">Transcription regulation</keyword>
<evidence type="ECO:0000313" key="5">
    <source>
        <dbReference type="EMBL" id="AJC74737.1"/>
    </source>
</evidence>
<evidence type="ECO:0000256" key="3">
    <source>
        <dbReference type="ARBA" id="ARBA00023163"/>
    </source>
</evidence>
<proteinExistence type="predicted"/>
<dbReference type="InterPro" id="IPR000524">
    <property type="entry name" value="Tscrpt_reg_HTH_GntR"/>
</dbReference>
<dbReference type="Gene3D" id="1.10.10.10">
    <property type="entry name" value="Winged helix-like DNA-binding domain superfamily/Winged helix DNA-binding domain"/>
    <property type="match status" value="1"/>
</dbReference>
<dbReference type="InterPro" id="IPR036390">
    <property type="entry name" value="WH_DNA-bd_sf"/>
</dbReference>
<evidence type="ECO:0000256" key="2">
    <source>
        <dbReference type="ARBA" id="ARBA00023125"/>
    </source>
</evidence>
<dbReference type="OrthoDB" id="9782299at2"/>
<accession>A0A0X1KTT9</accession>
<dbReference type="SMART" id="SM00345">
    <property type="entry name" value="HTH_GNTR"/>
    <property type="match status" value="1"/>
</dbReference>
<dbReference type="SUPFAM" id="SSF48008">
    <property type="entry name" value="GntR ligand-binding domain-like"/>
    <property type="match status" value="1"/>
</dbReference>
<dbReference type="STRING" id="1123384.AJ81_05205"/>
<dbReference type="AlphaFoldDB" id="A0A0X1KTT9"/>
<dbReference type="GO" id="GO:0003700">
    <property type="term" value="F:DNA-binding transcription factor activity"/>
    <property type="evidence" value="ECO:0007669"/>
    <property type="project" value="InterPro"/>
</dbReference>
<feature type="domain" description="HTH gntR-type" evidence="4">
    <location>
        <begin position="1"/>
        <end position="68"/>
    </location>
</feature>
<dbReference type="Pfam" id="PF00392">
    <property type="entry name" value="GntR"/>
    <property type="match status" value="1"/>
</dbReference>
<dbReference type="GO" id="GO:0003677">
    <property type="term" value="F:DNA binding"/>
    <property type="evidence" value="ECO:0007669"/>
    <property type="project" value="UniProtKB-KW"/>
</dbReference>
<dbReference type="KEGG" id="phy:AJ81_05205"/>
<dbReference type="PaxDb" id="1123384-AJ81_05205"/>
<dbReference type="Gene3D" id="1.20.120.530">
    <property type="entry name" value="GntR ligand-binding domain-like"/>
    <property type="match status" value="1"/>
</dbReference>
<sequence>MKSKYVVEQIKNLIVSQKLKVGEKLPNERFLAESFGVSRIIVREALSYLKACGIIESRHGSGNYVLKIPNDSNFQNGSIEYDLEEVIDARELLESTIARMFLQNVTHDMIQDMEYMVQSMEINFLRDDLEKVIESDVRFHQIFSKAFGNSIVYSFLDHLTDYMKTRIWLFLKRDYLWDEEYQKKSIENHKRILQAISRGSQDELLMAIKIHYDTIREHLEV</sequence>
<dbReference type="PANTHER" id="PTHR43537:SF5">
    <property type="entry name" value="UXU OPERON TRANSCRIPTIONAL REGULATOR"/>
    <property type="match status" value="1"/>
</dbReference>
<gene>
    <name evidence="5" type="ORF">AJ81_05205</name>
</gene>
<dbReference type="InterPro" id="IPR011711">
    <property type="entry name" value="GntR_C"/>
</dbReference>
<keyword evidence="6" id="KW-1185">Reference proteome</keyword>
<organism evidence="5 6">
    <name type="scientific">Pseudothermotoga hypogea DSM 11164 = NBRC 106472</name>
    <dbReference type="NCBI Taxonomy" id="1123384"/>
    <lineage>
        <taxon>Bacteria</taxon>
        <taxon>Thermotogati</taxon>
        <taxon>Thermotogota</taxon>
        <taxon>Thermotogae</taxon>
        <taxon>Thermotogales</taxon>
        <taxon>Thermotogaceae</taxon>
        <taxon>Pseudothermotoga</taxon>
    </lineage>
</organism>
<keyword evidence="2" id="KW-0238">DNA-binding</keyword>
<dbReference type="PRINTS" id="PR00035">
    <property type="entry name" value="HTHGNTR"/>
</dbReference>
<evidence type="ECO:0000256" key="1">
    <source>
        <dbReference type="ARBA" id="ARBA00023015"/>
    </source>
</evidence>
<keyword evidence="3" id="KW-0804">Transcription</keyword>
<dbReference type="Proteomes" id="UP000077469">
    <property type="component" value="Chromosome"/>
</dbReference>
<dbReference type="RefSeq" id="WP_031504990.1">
    <property type="nucleotide sequence ID" value="NC_022795.1"/>
</dbReference>
<dbReference type="PATRIC" id="fig|1123384.7.peg.1027"/>
<protein>
    <recommendedName>
        <fullName evidence="4">HTH gntR-type domain-containing protein</fullName>
    </recommendedName>
</protein>
<dbReference type="CDD" id="cd07377">
    <property type="entry name" value="WHTH_GntR"/>
    <property type="match status" value="1"/>
</dbReference>
<dbReference type="Pfam" id="PF07729">
    <property type="entry name" value="FCD"/>
    <property type="match status" value="1"/>
</dbReference>
<dbReference type="EMBL" id="CP007141">
    <property type="protein sequence ID" value="AJC74737.1"/>
    <property type="molecule type" value="Genomic_DNA"/>
</dbReference>
<evidence type="ECO:0000313" key="6">
    <source>
        <dbReference type="Proteomes" id="UP000077469"/>
    </source>
</evidence>
<dbReference type="InterPro" id="IPR008920">
    <property type="entry name" value="TF_FadR/GntR_C"/>
</dbReference>
<dbReference type="SMART" id="SM00895">
    <property type="entry name" value="FCD"/>
    <property type="match status" value="1"/>
</dbReference>
<name>A0A0X1KTT9_9THEM</name>
<dbReference type="InterPro" id="IPR036388">
    <property type="entry name" value="WH-like_DNA-bd_sf"/>
</dbReference>
<dbReference type="SUPFAM" id="SSF46785">
    <property type="entry name" value="Winged helix' DNA-binding domain"/>
    <property type="match status" value="1"/>
</dbReference>
<evidence type="ECO:0000259" key="4">
    <source>
        <dbReference type="PROSITE" id="PS50949"/>
    </source>
</evidence>
<dbReference type="PROSITE" id="PS50949">
    <property type="entry name" value="HTH_GNTR"/>
    <property type="match status" value="1"/>
</dbReference>
<dbReference type="PANTHER" id="PTHR43537">
    <property type="entry name" value="TRANSCRIPTIONAL REGULATOR, GNTR FAMILY"/>
    <property type="match status" value="1"/>
</dbReference>